<dbReference type="Pfam" id="PF25963">
    <property type="entry name" value="Beta-barrel_AAEA"/>
    <property type="match status" value="1"/>
</dbReference>
<evidence type="ECO:0000313" key="7">
    <source>
        <dbReference type="EMBL" id="QND74661.1"/>
    </source>
</evidence>
<evidence type="ECO:0000256" key="1">
    <source>
        <dbReference type="ARBA" id="ARBA00009477"/>
    </source>
</evidence>
<dbReference type="Gene3D" id="2.40.50.100">
    <property type="match status" value="1"/>
</dbReference>
<dbReference type="KEGG" id="trb:HB776_28235"/>
<accession>A0A7G6U6M9</accession>
<dbReference type="InterPro" id="IPR050393">
    <property type="entry name" value="MFP_Efflux_Pump"/>
</dbReference>
<reference evidence="8" key="1">
    <citation type="journal article" date="2020" name="Mol. Plant Microbe">
        <title>Rhizobial microsymbionts of the narrowly endemic Oxytropis species growing in Kamchatka are characterized by significant genetic diversity and possess a set of genes that are associated with T3SS and T6SS secretion systems and can affect the development of symbiosis.</title>
        <authorList>
            <person name="Safronova V."/>
            <person name="Guro P."/>
            <person name="Sazanova A."/>
            <person name="Kuznetsova I."/>
            <person name="Belimov A."/>
            <person name="Yakubov V."/>
            <person name="Chirak E."/>
            <person name="Afonin A."/>
            <person name="Gogolev Y."/>
            <person name="Andronov E."/>
            <person name="Tikhonovich I."/>
        </authorList>
    </citation>
    <scope>NUCLEOTIDE SEQUENCE [LARGE SCALE GENOMIC DNA]</scope>
    <source>
        <strain evidence="8">581</strain>
    </source>
</reference>
<dbReference type="GO" id="GO:0022857">
    <property type="term" value="F:transmembrane transporter activity"/>
    <property type="evidence" value="ECO:0007669"/>
    <property type="project" value="InterPro"/>
</dbReference>
<dbReference type="InterPro" id="IPR058634">
    <property type="entry name" value="AaeA-lik-b-barrel"/>
</dbReference>
<dbReference type="NCBIfam" id="TIGR01730">
    <property type="entry name" value="RND_mfp"/>
    <property type="match status" value="1"/>
</dbReference>
<gene>
    <name evidence="7" type="ORF">HB776_28235</name>
</gene>
<keyword evidence="4" id="KW-0472">Membrane</keyword>
<evidence type="ECO:0000256" key="2">
    <source>
        <dbReference type="ARBA" id="ARBA00022692"/>
    </source>
</evidence>
<feature type="domain" description="Multidrug resistance protein MdtA-like barrel-sandwich hybrid" evidence="5">
    <location>
        <begin position="47"/>
        <end position="187"/>
    </location>
</feature>
<evidence type="ECO:0000259" key="5">
    <source>
        <dbReference type="Pfam" id="PF25917"/>
    </source>
</evidence>
<evidence type="ECO:0000256" key="4">
    <source>
        <dbReference type="ARBA" id="ARBA00023136"/>
    </source>
</evidence>
<keyword evidence="3" id="KW-1133">Transmembrane helix</keyword>
<dbReference type="GO" id="GO:0016020">
    <property type="term" value="C:membrane"/>
    <property type="evidence" value="ECO:0007669"/>
    <property type="project" value="InterPro"/>
</dbReference>
<dbReference type="PANTHER" id="PTHR30367">
    <property type="entry name" value="P-HYDROXYBENZOIC ACID EFFLUX PUMP SUBUNIT AAEA-RELATED"/>
    <property type="match status" value="1"/>
</dbReference>
<feature type="domain" description="p-hydroxybenzoic acid efflux pump subunit AaeA-like beta-barrel" evidence="6">
    <location>
        <begin position="190"/>
        <end position="286"/>
    </location>
</feature>
<protein>
    <submittedName>
        <fullName evidence="7">HlyD family secretion protein</fullName>
    </submittedName>
</protein>
<evidence type="ECO:0000313" key="8">
    <source>
        <dbReference type="Proteomes" id="UP000515291"/>
    </source>
</evidence>
<dbReference type="EMBL" id="CP050292">
    <property type="protein sequence ID" value="QND74661.1"/>
    <property type="molecule type" value="Genomic_DNA"/>
</dbReference>
<comment type="similarity">
    <text evidence="1">Belongs to the membrane fusion protein (MFP) (TC 8.A.1) family.</text>
</comment>
<name>A0A7G6U6M9_9BRAD</name>
<dbReference type="Pfam" id="PF25917">
    <property type="entry name" value="BSH_RND"/>
    <property type="match status" value="1"/>
</dbReference>
<evidence type="ECO:0000256" key="3">
    <source>
        <dbReference type="ARBA" id="ARBA00022989"/>
    </source>
</evidence>
<dbReference type="InterPro" id="IPR006143">
    <property type="entry name" value="RND_pump_MFP"/>
</dbReference>
<dbReference type="PANTHER" id="PTHR30367:SF12">
    <property type="entry name" value="P-HYDROXYBENZOIC ACID EFFLUX PUMP SUBUNIT AAEA"/>
    <property type="match status" value="1"/>
</dbReference>
<keyword evidence="2" id="KW-0812">Transmembrane</keyword>
<dbReference type="InterPro" id="IPR058625">
    <property type="entry name" value="MdtA-like_BSH"/>
</dbReference>
<proteinExistence type="inferred from homology"/>
<organism evidence="7 8">
    <name type="scientific">Tardiphaga robiniae</name>
    <dbReference type="NCBI Taxonomy" id="943830"/>
    <lineage>
        <taxon>Bacteria</taxon>
        <taxon>Pseudomonadati</taxon>
        <taxon>Pseudomonadota</taxon>
        <taxon>Alphaproteobacteria</taxon>
        <taxon>Hyphomicrobiales</taxon>
        <taxon>Nitrobacteraceae</taxon>
        <taxon>Tardiphaga</taxon>
    </lineage>
</organism>
<sequence length="300" mass="32287">MKNAVSFIRRFAVTALAVVAALAVGRYLWVYYMDAPWTRDGRVRADVVTVAPDVSGFVTEILVRDNQKVTRGDVIMRIDRARFGLALQQAEAVVAGRKASLEQADLDLKRYKELTTAAVSQQKQEQVLATQLLAKASLDQAIADRAVAQLNLDRSEVHAPVSGVISNMDLRPGTYLTAGKGVMALVDTSSLHVDGYFEETKLSRIHVGDPVHIHLMGDAAKLTGRVESVAAGIEDRDRAEGSNLLANVTPTFSWVRLAQRVPVRIALDPVPAGATLVAGRTATVEILPGNGTAIAKAKVD</sequence>
<dbReference type="RefSeq" id="WP_184513392.1">
    <property type="nucleotide sequence ID" value="NZ_CP050292.1"/>
</dbReference>
<dbReference type="SUPFAM" id="SSF111369">
    <property type="entry name" value="HlyD-like secretion proteins"/>
    <property type="match status" value="1"/>
</dbReference>
<dbReference type="Proteomes" id="UP000515291">
    <property type="component" value="Chromosome"/>
</dbReference>
<dbReference type="AlphaFoldDB" id="A0A7G6U6M9"/>
<evidence type="ECO:0000259" key="6">
    <source>
        <dbReference type="Pfam" id="PF25963"/>
    </source>
</evidence>
<dbReference type="Gene3D" id="2.40.30.170">
    <property type="match status" value="1"/>
</dbReference>